<evidence type="ECO:0000313" key="1">
    <source>
        <dbReference type="EMBL" id="KAL2489420.1"/>
    </source>
</evidence>
<dbReference type="Proteomes" id="UP001604277">
    <property type="component" value="Unassembled WGS sequence"/>
</dbReference>
<organism evidence="1 2">
    <name type="scientific">Forsythia ovata</name>
    <dbReference type="NCBI Taxonomy" id="205694"/>
    <lineage>
        <taxon>Eukaryota</taxon>
        <taxon>Viridiplantae</taxon>
        <taxon>Streptophyta</taxon>
        <taxon>Embryophyta</taxon>
        <taxon>Tracheophyta</taxon>
        <taxon>Spermatophyta</taxon>
        <taxon>Magnoliopsida</taxon>
        <taxon>eudicotyledons</taxon>
        <taxon>Gunneridae</taxon>
        <taxon>Pentapetalae</taxon>
        <taxon>asterids</taxon>
        <taxon>lamiids</taxon>
        <taxon>Lamiales</taxon>
        <taxon>Oleaceae</taxon>
        <taxon>Forsythieae</taxon>
        <taxon>Forsythia</taxon>
    </lineage>
</organism>
<sequence length="278" mass="31860">MNNFYPYCKRLKIVLIRSNNKSKSKSKCRKKFQPKRIRHGMKHEKKIQKKKYNLPVKQGNKRIGKSIVKCIDVIPKDISNFDRCLEVPTHCRIPVVNGDQTPTLLTIEDQHVQYVAPVLRRFPRLKMFQIESSSCSHAIPSINAQECSAGAERGGVHVLDDAQPSRLLNVKSKQSNLHKESTETASKQEFHNQSTLLKLDVAVLEEIEPIRSIIPHLLLNRSGDCEIFVVKYTKYIFQNKINETPENFDTRAAHHGMAVQLLKYAIKKPGQRFPGLVK</sequence>
<comment type="caution">
    <text evidence="1">The sequence shown here is derived from an EMBL/GenBank/DDBJ whole genome shotgun (WGS) entry which is preliminary data.</text>
</comment>
<dbReference type="AlphaFoldDB" id="A0ABD1RLY9"/>
<dbReference type="EMBL" id="JBFOLJ010000012">
    <property type="protein sequence ID" value="KAL2489420.1"/>
    <property type="molecule type" value="Genomic_DNA"/>
</dbReference>
<gene>
    <name evidence="1" type="ORF">Fot_42712</name>
</gene>
<proteinExistence type="predicted"/>
<evidence type="ECO:0000313" key="2">
    <source>
        <dbReference type="Proteomes" id="UP001604277"/>
    </source>
</evidence>
<protein>
    <submittedName>
        <fullName evidence="1">Uncharacterized protein</fullName>
    </submittedName>
</protein>
<keyword evidence="2" id="KW-1185">Reference proteome</keyword>
<name>A0ABD1RLY9_9LAMI</name>
<accession>A0ABD1RLY9</accession>
<reference evidence="2" key="1">
    <citation type="submission" date="2024-07" db="EMBL/GenBank/DDBJ databases">
        <title>Two chromosome-level genome assemblies of Korean endemic species Abeliophyllum distichum and Forsythia ovata (Oleaceae).</title>
        <authorList>
            <person name="Jang H."/>
        </authorList>
    </citation>
    <scope>NUCLEOTIDE SEQUENCE [LARGE SCALE GENOMIC DNA]</scope>
</reference>